<evidence type="ECO:0000313" key="1">
    <source>
        <dbReference type="EMBL" id="CUO95816.1"/>
    </source>
</evidence>
<name>A0A174JC38_ANAHA</name>
<evidence type="ECO:0000313" key="2">
    <source>
        <dbReference type="Proteomes" id="UP000095564"/>
    </source>
</evidence>
<dbReference type="EMBL" id="CZAU01000002">
    <property type="protein sequence ID" value="CUO95816.1"/>
    <property type="molecule type" value="Genomic_DNA"/>
</dbReference>
<accession>A0A174JC38</accession>
<dbReference type="Proteomes" id="UP000095564">
    <property type="component" value="Unassembled WGS sequence"/>
</dbReference>
<gene>
    <name evidence="1" type="ORF">ERS852520_00267</name>
</gene>
<sequence>MEKCCEWIKYDYRTICPREHDANNPYWRIPVDTDKLKYCPYCGKKIVIIE</sequence>
<dbReference type="RefSeq" id="WP_155512755.1">
    <property type="nucleotide sequence ID" value="NZ_CZAU01000002.1"/>
</dbReference>
<organism evidence="1 2">
    <name type="scientific">Anaerostipes hadrus</name>
    <dbReference type="NCBI Taxonomy" id="649756"/>
    <lineage>
        <taxon>Bacteria</taxon>
        <taxon>Bacillati</taxon>
        <taxon>Bacillota</taxon>
        <taxon>Clostridia</taxon>
        <taxon>Lachnospirales</taxon>
        <taxon>Lachnospiraceae</taxon>
        <taxon>Anaerostipes</taxon>
    </lineage>
</organism>
<dbReference type="AlphaFoldDB" id="A0A174JC38"/>
<protein>
    <submittedName>
        <fullName evidence="1">Uncharacterized protein</fullName>
    </submittedName>
</protein>
<proteinExistence type="predicted"/>
<reference evidence="1 2" key="1">
    <citation type="submission" date="2015-09" db="EMBL/GenBank/DDBJ databases">
        <authorList>
            <consortium name="Pathogen Informatics"/>
        </authorList>
    </citation>
    <scope>NUCLEOTIDE SEQUENCE [LARGE SCALE GENOMIC DNA]</scope>
    <source>
        <strain evidence="1 2">2789STDY5834908</strain>
    </source>
</reference>